<dbReference type="AlphaFoldDB" id="X0Y515"/>
<protein>
    <submittedName>
        <fullName evidence="1">Uncharacterized protein</fullName>
    </submittedName>
</protein>
<feature type="non-terminal residue" evidence="1">
    <location>
        <position position="79"/>
    </location>
</feature>
<comment type="caution">
    <text evidence="1">The sequence shown here is derived from an EMBL/GenBank/DDBJ whole genome shotgun (WGS) entry which is preliminary data.</text>
</comment>
<sequence>MPEAAEREYTPEEFDLLKRQTYALIAKKNWMDEHKRDFWAASNWYDWQREGFDEGRATQILTMVGNRGGKTMSAGYHTA</sequence>
<accession>X0Y515</accession>
<reference evidence="1" key="1">
    <citation type="journal article" date="2014" name="Front. Microbiol.">
        <title>High frequency of phylogenetically diverse reductive dehalogenase-homologous genes in deep subseafloor sedimentary metagenomes.</title>
        <authorList>
            <person name="Kawai M."/>
            <person name="Futagami T."/>
            <person name="Toyoda A."/>
            <person name="Takaki Y."/>
            <person name="Nishi S."/>
            <person name="Hori S."/>
            <person name="Arai W."/>
            <person name="Tsubouchi T."/>
            <person name="Morono Y."/>
            <person name="Uchiyama I."/>
            <person name="Ito T."/>
            <person name="Fujiyama A."/>
            <person name="Inagaki F."/>
            <person name="Takami H."/>
        </authorList>
    </citation>
    <scope>NUCLEOTIDE SEQUENCE</scope>
    <source>
        <strain evidence="1">Expedition CK06-06</strain>
    </source>
</reference>
<name>X0Y515_9ZZZZ</name>
<dbReference type="EMBL" id="BARS01056028">
    <property type="protein sequence ID" value="GAG51009.1"/>
    <property type="molecule type" value="Genomic_DNA"/>
</dbReference>
<gene>
    <name evidence="1" type="ORF">S01H1_82616</name>
</gene>
<proteinExistence type="predicted"/>
<organism evidence="1">
    <name type="scientific">marine sediment metagenome</name>
    <dbReference type="NCBI Taxonomy" id="412755"/>
    <lineage>
        <taxon>unclassified sequences</taxon>
        <taxon>metagenomes</taxon>
        <taxon>ecological metagenomes</taxon>
    </lineage>
</organism>
<evidence type="ECO:0000313" key="1">
    <source>
        <dbReference type="EMBL" id="GAG51009.1"/>
    </source>
</evidence>